<gene>
    <name evidence="13" type="ORF">I8J29_15220</name>
</gene>
<evidence type="ECO:0000256" key="11">
    <source>
        <dbReference type="SAM" id="Phobius"/>
    </source>
</evidence>
<comment type="pathway">
    <text evidence="1 9">Cell wall biogenesis; peptidoglycan biosynthesis.</text>
</comment>
<feature type="active site" description="Proton donor/acceptor" evidence="9">
    <location>
        <position position="403"/>
    </location>
</feature>
<dbReference type="Proteomes" id="UP000670947">
    <property type="component" value="Unassembled WGS sequence"/>
</dbReference>
<dbReference type="Pfam" id="PF03734">
    <property type="entry name" value="YkuD"/>
    <property type="match status" value="1"/>
</dbReference>
<dbReference type="PANTHER" id="PTHR30582:SF24">
    <property type="entry name" value="L,D-TRANSPEPTIDASE ERFK_SRFK-RELATED"/>
    <property type="match status" value="1"/>
</dbReference>
<evidence type="ECO:0000256" key="7">
    <source>
        <dbReference type="ARBA" id="ARBA00022984"/>
    </source>
</evidence>
<evidence type="ECO:0000256" key="4">
    <source>
        <dbReference type="ARBA" id="ARBA00022679"/>
    </source>
</evidence>
<comment type="caution">
    <text evidence="13">The sequence shown here is derived from an EMBL/GenBank/DDBJ whole genome shotgun (WGS) entry which is preliminary data.</text>
</comment>
<evidence type="ECO:0000313" key="13">
    <source>
        <dbReference type="EMBL" id="MBO7745559.1"/>
    </source>
</evidence>
<keyword evidence="3" id="KW-0328">Glycosyltransferase</keyword>
<evidence type="ECO:0000256" key="2">
    <source>
        <dbReference type="ARBA" id="ARBA00005992"/>
    </source>
</evidence>
<dbReference type="PANTHER" id="PTHR30582">
    <property type="entry name" value="L,D-TRANSPEPTIDASE"/>
    <property type="match status" value="1"/>
</dbReference>
<feature type="compositionally biased region" description="Low complexity" evidence="10">
    <location>
        <begin position="312"/>
        <end position="324"/>
    </location>
</feature>
<keyword evidence="11" id="KW-0812">Transmembrane</keyword>
<accession>A0ABS3WB70</accession>
<keyword evidence="14" id="KW-1185">Reference proteome</keyword>
<evidence type="ECO:0000256" key="5">
    <source>
        <dbReference type="ARBA" id="ARBA00022801"/>
    </source>
</evidence>
<dbReference type="InterPro" id="IPR050979">
    <property type="entry name" value="LD-transpeptidase"/>
</dbReference>
<evidence type="ECO:0000256" key="10">
    <source>
        <dbReference type="SAM" id="MobiDB-lite"/>
    </source>
</evidence>
<dbReference type="RefSeq" id="WP_208848393.1">
    <property type="nucleotide sequence ID" value="NZ_JAGGDJ010000010.1"/>
</dbReference>
<feature type="active site" description="Nucleophile" evidence="9">
    <location>
        <position position="419"/>
    </location>
</feature>
<dbReference type="InterPro" id="IPR005490">
    <property type="entry name" value="LD_TPept_cat_dom"/>
</dbReference>
<keyword evidence="7 9" id="KW-0573">Peptidoglycan synthesis</keyword>
<dbReference type="SUPFAM" id="SSF141523">
    <property type="entry name" value="L,D-transpeptidase catalytic domain-like"/>
    <property type="match status" value="1"/>
</dbReference>
<dbReference type="CDD" id="cd16913">
    <property type="entry name" value="YkuD_like"/>
    <property type="match status" value="1"/>
</dbReference>
<comment type="similarity">
    <text evidence="2">Belongs to the YkuD family.</text>
</comment>
<feature type="region of interest" description="Disordered" evidence="10">
    <location>
        <begin position="289"/>
        <end position="325"/>
    </location>
</feature>
<keyword evidence="11" id="KW-0472">Membrane</keyword>
<protein>
    <submittedName>
        <fullName evidence="13">L,D-transpeptidase</fullName>
    </submittedName>
</protein>
<reference evidence="13 14" key="1">
    <citation type="submission" date="2021-03" db="EMBL/GenBank/DDBJ databases">
        <title>Paenibacillus artemisicola MWE-103 whole genome sequence.</title>
        <authorList>
            <person name="Ham Y.J."/>
        </authorList>
    </citation>
    <scope>NUCLEOTIDE SEQUENCE [LARGE SCALE GENOMIC DNA]</scope>
    <source>
        <strain evidence="13 14">MWE-103</strain>
    </source>
</reference>
<keyword evidence="4" id="KW-0808">Transferase</keyword>
<name>A0ABS3WB70_9BACL</name>
<dbReference type="InterPro" id="IPR038063">
    <property type="entry name" value="Transpep_catalytic_dom"/>
</dbReference>
<dbReference type="Gene3D" id="2.40.440.10">
    <property type="entry name" value="L,D-transpeptidase catalytic domain-like"/>
    <property type="match status" value="1"/>
</dbReference>
<evidence type="ECO:0000256" key="1">
    <source>
        <dbReference type="ARBA" id="ARBA00004752"/>
    </source>
</evidence>
<organism evidence="13 14">
    <name type="scientific">Paenibacillus artemisiicola</name>
    <dbReference type="NCBI Taxonomy" id="1172618"/>
    <lineage>
        <taxon>Bacteria</taxon>
        <taxon>Bacillati</taxon>
        <taxon>Bacillota</taxon>
        <taxon>Bacilli</taxon>
        <taxon>Bacillales</taxon>
        <taxon>Paenibacillaceae</taxon>
        <taxon>Paenibacillus</taxon>
    </lineage>
</organism>
<evidence type="ECO:0000256" key="6">
    <source>
        <dbReference type="ARBA" id="ARBA00022960"/>
    </source>
</evidence>
<feature type="domain" description="L,D-TPase catalytic" evidence="12">
    <location>
        <begin position="334"/>
        <end position="443"/>
    </location>
</feature>
<keyword evidence="11" id="KW-1133">Transmembrane helix</keyword>
<evidence type="ECO:0000259" key="12">
    <source>
        <dbReference type="PROSITE" id="PS52029"/>
    </source>
</evidence>
<dbReference type="EMBL" id="JAGGDJ010000010">
    <property type="protein sequence ID" value="MBO7745559.1"/>
    <property type="molecule type" value="Genomic_DNA"/>
</dbReference>
<keyword evidence="8 9" id="KW-0961">Cell wall biogenesis/degradation</keyword>
<keyword evidence="5" id="KW-0378">Hydrolase</keyword>
<proteinExistence type="inferred from homology"/>
<dbReference type="PROSITE" id="PS52029">
    <property type="entry name" value="LD_TPASE"/>
    <property type="match status" value="1"/>
</dbReference>
<feature type="transmembrane region" description="Helical" evidence="11">
    <location>
        <begin position="81"/>
        <end position="99"/>
    </location>
</feature>
<evidence type="ECO:0000256" key="8">
    <source>
        <dbReference type="ARBA" id="ARBA00023316"/>
    </source>
</evidence>
<evidence type="ECO:0000313" key="14">
    <source>
        <dbReference type="Proteomes" id="UP000670947"/>
    </source>
</evidence>
<evidence type="ECO:0000256" key="3">
    <source>
        <dbReference type="ARBA" id="ARBA00022676"/>
    </source>
</evidence>
<evidence type="ECO:0000256" key="9">
    <source>
        <dbReference type="PROSITE-ProRule" id="PRU01373"/>
    </source>
</evidence>
<keyword evidence="6 9" id="KW-0133">Cell shape</keyword>
<sequence length="477" mass="50000">MDIHDDMNYLKRYVQNHPNNRMAWYLLGKQYMQEGKEAKANYCFLQSGSIYDAYERKQHPLANEPKQMIAAWNRKRGRRFLALRTGGAAAILLALMLAISPGGPKDEADPADVAAEAGTLAAGSAPGPGQAAAPAGPEVVVVKPAAGEGGLLGQALGALLGGAAPREGLGVALEPAGAWRLWTGKTRLLAQTARQSRGDAEVAMLDAKACACEPADASAARAIYARWSARQELTWTLASAISHYRERTKRWPASLADLVQPYPDNTLSGTTKEMQAMFAPLIRAMKEEAAASADPANGEANAASDAPEGGDAAKSAAPAAGAAPSPAPLPAGPLAIIVDKDAHRLAVVSGDVIVRSYPVGLGGAKTPEGGFVISEKVRSPRGRTPGEFGTRGMALSDTAYAIHGTNDGDSIGKDESHGCIRMARQDIEELYDLVPLGTRVAIKSGVLPAASAPAAGRFRLRPAEDETNPAVVYVWLD</sequence>